<evidence type="ECO:0000313" key="5">
    <source>
        <dbReference type="Proteomes" id="UP000308802"/>
    </source>
</evidence>
<name>A0A4S8SQ58_AURPU</name>
<feature type="region of interest" description="Disordered" evidence="1">
    <location>
        <begin position="288"/>
        <end position="307"/>
    </location>
</feature>
<dbReference type="AlphaFoldDB" id="A0A4S8SQ58"/>
<feature type="region of interest" description="Disordered" evidence="1">
    <location>
        <begin position="139"/>
        <end position="161"/>
    </location>
</feature>
<comment type="caution">
    <text evidence="2">The sequence shown here is derived from an EMBL/GenBank/DDBJ whole genome shotgun (WGS) entry which is preliminary data.</text>
</comment>
<dbReference type="Proteomes" id="UP000304951">
    <property type="component" value="Unassembled WGS sequence"/>
</dbReference>
<feature type="compositionally biased region" description="Polar residues" evidence="1">
    <location>
        <begin position="77"/>
        <end position="107"/>
    </location>
</feature>
<accession>A0A4S8SQ58</accession>
<evidence type="ECO:0000313" key="4">
    <source>
        <dbReference type="Proteomes" id="UP000304951"/>
    </source>
</evidence>
<evidence type="ECO:0000313" key="2">
    <source>
        <dbReference type="EMBL" id="THV72875.1"/>
    </source>
</evidence>
<dbReference type="Proteomes" id="UP000308802">
    <property type="component" value="Unassembled WGS sequence"/>
</dbReference>
<proteinExistence type="predicted"/>
<feature type="region of interest" description="Disordered" evidence="1">
    <location>
        <begin position="71"/>
        <end position="125"/>
    </location>
</feature>
<organism evidence="2 4">
    <name type="scientific">Aureobasidium pullulans</name>
    <name type="common">Black yeast</name>
    <name type="synonym">Pullularia pullulans</name>
    <dbReference type="NCBI Taxonomy" id="5580"/>
    <lineage>
        <taxon>Eukaryota</taxon>
        <taxon>Fungi</taxon>
        <taxon>Dikarya</taxon>
        <taxon>Ascomycota</taxon>
        <taxon>Pezizomycotina</taxon>
        <taxon>Dothideomycetes</taxon>
        <taxon>Dothideomycetidae</taxon>
        <taxon>Dothideales</taxon>
        <taxon>Saccotheciaceae</taxon>
        <taxon>Aureobasidium</taxon>
    </lineage>
</organism>
<evidence type="ECO:0000313" key="3">
    <source>
        <dbReference type="EMBL" id="THW76470.1"/>
    </source>
</evidence>
<evidence type="ECO:0000256" key="1">
    <source>
        <dbReference type="SAM" id="MobiDB-lite"/>
    </source>
</evidence>
<sequence>MQIFAVIMKGDDFALSPPDMSSISSAESDGDLEEFYARFQNVTNLPNSRRLNPGRSNESGWLDAMYPAEAAAPGRSGRTNSPLVGQSDLTGQRASSQYPLASTQPSLQPLLPSENPTAPRLPSTPLPIYLSGTIRDYAPDSRAPINQRRPVSEANAGRTTSNPRFHRWLRDNWQHTIEFVLPADVEETLFRQWCEEERLAERQQQLELALSPRRNEPTLSEDTAEDPYSFAEMERYLGPEIAAMSIRESIQLDYVPPGPTASRNTAPIASISATTAPTTTTPDTAMTITSAPTSTPATSTVPSTVTPTTTMNTAAIITFGHNPDQDIEEKQLADDIWEF</sequence>
<gene>
    <name evidence="3" type="ORF">D6D19_03114</name>
    <name evidence="2" type="ORF">D6D28_03655</name>
</gene>
<protein>
    <submittedName>
        <fullName evidence="2">Uncharacterized protein</fullName>
    </submittedName>
</protein>
<reference evidence="4 5" key="1">
    <citation type="submission" date="2018-10" db="EMBL/GenBank/DDBJ databases">
        <title>Fifty Aureobasidium pullulans genomes reveal a recombining polyextremotolerant generalist.</title>
        <authorList>
            <person name="Gostincar C."/>
            <person name="Turk M."/>
            <person name="Zajc J."/>
            <person name="Gunde-Cimerman N."/>
        </authorList>
    </citation>
    <scope>NUCLEOTIDE SEQUENCE [LARGE SCALE GENOMIC DNA]</scope>
    <source>
        <strain evidence="3 5">EXF-10659</strain>
        <strain evidence="2 4">EXF-11900</strain>
    </source>
</reference>
<dbReference type="EMBL" id="QZAF01000110">
    <property type="protein sequence ID" value="THV72875.1"/>
    <property type="molecule type" value="Genomic_DNA"/>
</dbReference>
<dbReference type="EMBL" id="QZAO01000064">
    <property type="protein sequence ID" value="THW76470.1"/>
    <property type="molecule type" value="Genomic_DNA"/>
</dbReference>